<gene>
    <name evidence="1" type="ORF">DPMN_152176</name>
</gene>
<comment type="caution">
    <text evidence="1">The sequence shown here is derived from an EMBL/GenBank/DDBJ whole genome shotgun (WGS) entry which is preliminary data.</text>
</comment>
<name>A0A9D4J3M8_DREPO</name>
<dbReference type="Proteomes" id="UP000828390">
    <property type="component" value="Unassembled WGS sequence"/>
</dbReference>
<evidence type="ECO:0000313" key="1">
    <source>
        <dbReference type="EMBL" id="KAH3798576.1"/>
    </source>
</evidence>
<evidence type="ECO:0000313" key="2">
    <source>
        <dbReference type="Proteomes" id="UP000828390"/>
    </source>
</evidence>
<protein>
    <submittedName>
        <fullName evidence="1">Uncharacterized protein</fullName>
    </submittedName>
</protein>
<sequence length="67" mass="7069">MDGVVGDITVDLTLVVVVYFPLEEALEPAPAGEKDQELVAQDPGVVKVDREVRLDGAAEAHGVPMVV</sequence>
<reference evidence="1" key="1">
    <citation type="journal article" date="2019" name="bioRxiv">
        <title>The Genome of the Zebra Mussel, Dreissena polymorpha: A Resource for Invasive Species Research.</title>
        <authorList>
            <person name="McCartney M.A."/>
            <person name="Auch B."/>
            <person name="Kono T."/>
            <person name="Mallez S."/>
            <person name="Zhang Y."/>
            <person name="Obille A."/>
            <person name="Becker A."/>
            <person name="Abrahante J.E."/>
            <person name="Garbe J."/>
            <person name="Badalamenti J.P."/>
            <person name="Herman A."/>
            <person name="Mangelson H."/>
            <person name="Liachko I."/>
            <person name="Sullivan S."/>
            <person name="Sone E.D."/>
            <person name="Koren S."/>
            <person name="Silverstein K.A.T."/>
            <person name="Beckman K.B."/>
            <person name="Gohl D.M."/>
        </authorList>
    </citation>
    <scope>NUCLEOTIDE SEQUENCE</scope>
    <source>
        <strain evidence="1">Duluth1</strain>
        <tissue evidence="1">Whole animal</tissue>
    </source>
</reference>
<dbReference type="AlphaFoldDB" id="A0A9D4J3M8"/>
<accession>A0A9D4J3M8</accession>
<keyword evidence="2" id="KW-1185">Reference proteome</keyword>
<reference evidence="1" key="2">
    <citation type="submission" date="2020-11" db="EMBL/GenBank/DDBJ databases">
        <authorList>
            <person name="McCartney M.A."/>
            <person name="Auch B."/>
            <person name="Kono T."/>
            <person name="Mallez S."/>
            <person name="Becker A."/>
            <person name="Gohl D.M."/>
            <person name="Silverstein K.A.T."/>
            <person name="Koren S."/>
            <person name="Bechman K.B."/>
            <person name="Herman A."/>
            <person name="Abrahante J.E."/>
            <person name="Garbe J."/>
        </authorList>
    </citation>
    <scope>NUCLEOTIDE SEQUENCE</scope>
    <source>
        <strain evidence="1">Duluth1</strain>
        <tissue evidence="1">Whole animal</tissue>
    </source>
</reference>
<organism evidence="1 2">
    <name type="scientific">Dreissena polymorpha</name>
    <name type="common">Zebra mussel</name>
    <name type="synonym">Mytilus polymorpha</name>
    <dbReference type="NCBI Taxonomy" id="45954"/>
    <lineage>
        <taxon>Eukaryota</taxon>
        <taxon>Metazoa</taxon>
        <taxon>Spiralia</taxon>
        <taxon>Lophotrochozoa</taxon>
        <taxon>Mollusca</taxon>
        <taxon>Bivalvia</taxon>
        <taxon>Autobranchia</taxon>
        <taxon>Heteroconchia</taxon>
        <taxon>Euheterodonta</taxon>
        <taxon>Imparidentia</taxon>
        <taxon>Neoheterodontei</taxon>
        <taxon>Myida</taxon>
        <taxon>Dreissenoidea</taxon>
        <taxon>Dreissenidae</taxon>
        <taxon>Dreissena</taxon>
    </lineage>
</organism>
<proteinExistence type="predicted"/>
<dbReference type="EMBL" id="JAIWYP010000007">
    <property type="protein sequence ID" value="KAH3798576.1"/>
    <property type="molecule type" value="Genomic_DNA"/>
</dbReference>